<evidence type="ECO:0000313" key="2">
    <source>
        <dbReference type="Proteomes" id="UP001501758"/>
    </source>
</evidence>
<dbReference type="EMBL" id="BAAAGE010000002">
    <property type="protein sequence ID" value="GAA0724171.1"/>
    <property type="molecule type" value="Genomic_DNA"/>
</dbReference>
<reference evidence="1 2" key="1">
    <citation type="journal article" date="2019" name="Int. J. Syst. Evol. Microbiol.">
        <title>The Global Catalogue of Microorganisms (GCM) 10K type strain sequencing project: providing services to taxonomists for standard genome sequencing and annotation.</title>
        <authorList>
            <consortium name="The Broad Institute Genomics Platform"/>
            <consortium name="The Broad Institute Genome Sequencing Center for Infectious Disease"/>
            <person name="Wu L."/>
            <person name="Ma J."/>
        </authorList>
    </citation>
    <scope>NUCLEOTIDE SEQUENCE [LARGE SCALE GENOMIC DNA]</scope>
    <source>
        <strain evidence="1 2">JCM 15974</strain>
    </source>
</reference>
<evidence type="ECO:0000313" key="1">
    <source>
        <dbReference type="EMBL" id="GAA0724171.1"/>
    </source>
</evidence>
<proteinExistence type="predicted"/>
<gene>
    <name evidence="1" type="ORF">GCM10009430_28440</name>
</gene>
<comment type="caution">
    <text evidence="1">The sequence shown here is derived from an EMBL/GenBank/DDBJ whole genome shotgun (WGS) entry which is preliminary data.</text>
</comment>
<protein>
    <submittedName>
        <fullName evidence="1">Uncharacterized protein</fullName>
    </submittedName>
</protein>
<dbReference type="Proteomes" id="UP001501758">
    <property type="component" value="Unassembled WGS sequence"/>
</dbReference>
<dbReference type="PROSITE" id="PS51257">
    <property type="entry name" value="PROKAR_LIPOPROTEIN"/>
    <property type="match status" value="1"/>
</dbReference>
<organism evidence="1 2">
    <name type="scientific">Aquimarina litoralis</name>
    <dbReference type="NCBI Taxonomy" id="584605"/>
    <lineage>
        <taxon>Bacteria</taxon>
        <taxon>Pseudomonadati</taxon>
        <taxon>Bacteroidota</taxon>
        <taxon>Flavobacteriia</taxon>
        <taxon>Flavobacteriales</taxon>
        <taxon>Flavobacteriaceae</taxon>
        <taxon>Aquimarina</taxon>
    </lineage>
</organism>
<keyword evidence="2" id="KW-1185">Reference proteome</keyword>
<name>A0ABN1IYS8_9FLAO</name>
<sequence length="186" mass="20520">MIKTMIKKIAVLVLALVFIGCSEGDILEIPLDIFSDDELQNCSNENDNTFVFFVIDGDTNRSLSVNFTDSNFEIEPATIADISVDEPIVITLNTTTNQLLYREFDTVIDGDDYFCNSVPVSNVNVTQELISSNGTVEISYTLQNTTGTETIYERTVTLNDVTLEGNGIAIRRELLVLGTDSVTITN</sequence>
<accession>A0ABN1IYS8</accession>